<accession>A0A0D8B837</accession>
<reference evidence="2 3" key="2">
    <citation type="journal article" date="2016" name="Genome Announc.">
        <title>Permanent Draft Genome Sequences for Two Variants of Frankia sp. Strain CpI1, the First Frankia Strain Isolated from Root Nodules of Comptonia peregrina.</title>
        <authorList>
            <person name="Oshone R."/>
            <person name="Hurst S.G.IV."/>
            <person name="Abebe-Akele F."/>
            <person name="Simpson S."/>
            <person name="Morris K."/>
            <person name="Thomas W.K."/>
            <person name="Tisa L.S."/>
        </authorList>
    </citation>
    <scope>NUCLEOTIDE SEQUENCE [LARGE SCALE GENOMIC DNA]</scope>
    <source>
        <strain evidence="3">CpI1-S</strain>
    </source>
</reference>
<dbReference type="RefSeq" id="WP_255355950.1">
    <property type="nucleotide sequence ID" value="NZ_JYFN01000071.1"/>
</dbReference>
<feature type="transmembrane region" description="Helical" evidence="1">
    <location>
        <begin position="20"/>
        <end position="40"/>
    </location>
</feature>
<evidence type="ECO:0000256" key="1">
    <source>
        <dbReference type="SAM" id="Phobius"/>
    </source>
</evidence>
<name>A0A0D8B837_9ACTN</name>
<dbReference type="AlphaFoldDB" id="A0A0D8B837"/>
<reference evidence="3" key="1">
    <citation type="submission" date="2015-02" db="EMBL/GenBank/DDBJ databases">
        <title>Draft Genome of Frankia sp. CpI1-S.</title>
        <authorList>
            <person name="Oshone R.T."/>
            <person name="Ngom M."/>
            <person name="Ghodhbane-Gtari F."/>
            <person name="Gtari M."/>
            <person name="Morris K."/>
            <person name="Thomas K."/>
            <person name="Sen A."/>
            <person name="Tisa L.S."/>
        </authorList>
    </citation>
    <scope>NUCLEOTIDE SEQUENCE [LARGE SCALE GENOMIC DNA]</scope>
    <source>
        <strain evidence="3">CpI1-S</strain>
    </source>
</reference>
<comment type="caution">
    <text evidence="2">The sequence shown here is derived from an EMBL/GenBank/DDBJ whole genome shotgun (WGS) entry which is preliminary data.</text>
</comment>
<keyword evidence="1" id="KW-0812">Transmembrane</keyword>
<proteinExistence type="predicted"/>
<protein>
    <submittedName>
        <fullName evidence="2">Uncharacterized protein</fullName>
    </submittedName>
</protein>
<dbReference type="Proteomes" id="UP000032545">
    <property type="component" value="Unassembled WGS sequence"/>
</dbReference>
<keyword evidence="1" id="KW-1133">Transmembrane helix</keyword>
<dbReference type="EMBL" id="JYFN01000071">
    <property type="protein sequence ID" value="KJE20104.1"/>
    <property type="molecule type" value="Genomic_DNA"/>
</dbReference>
<organism evidence="2 3">
    <name type="scientific">Frankia torreyi</name>
    <dbReference type="NCBI Taxonomy" id="1856"/>
    <lineage>
        <taxon>Bacteria</taxon>
        <taxon>Bacillati</taxon>
        <taxon>Actinomycetota</taxon>
        <taxon>Actinomycetes</taxon>
        <taxon>Frankiales</taxon>
        <taxon>Frankiaceae</taxon>
        <taxon>Frankia</taxon>
    </lineage>
</organism>
<dbReference type="PATRIC" id="fig|1502723.3.peg.6203"/>
<gene>
    <name evidence="2" type="ORF">FF36_05595</name>
</gene>
<sequence>MPPDGESDVNAKLLAEFQRFVRYCRLCLGAGVLVSIAVMLSRVL</sequence>
<keyword evidence="3" id="KW-1185">Reference proteome</keyword>
<keyword evidence="1" id="KW-0472">Membrane</keyword>
<evidence type="ECO:0000313" key="2">
    <source>
        <dbReference type="EMBL" id="KJE20104.1"/>
    </source>
</evidence>
<evidence type="ECO:0000313" key="3">
    <source>
        <dbReference type="Proteomes" id="UP000032545"/>
    </source>
</evidence>